<evidence type="ECO:0000256" key="8">
    <source>
        <dbReference type="RuleBase" id="RU362059"/>
    </source>
</evidence>
<feature type="signal peptide" evidence="8">
    <location>
        <begin position="1"/>
        <end position="28"/>
    </location>
</feature>
<evidence type="ECO:0000256" key="4">
    <source>
        <dbReference type="ARBA" id="ARBA00022692"/>
    </source>
</evidence>
<dbReference type="EC" id="2.4.1.17" evidence="8"/>
<dbReference type="RefSeq" id="XP_017307229.1">
    <property type="nucleotide sequence ID" value="XM_017451740.3"/>
</dbReference>
<name>A0A2D0PMJ1_ICTPU</name>
<evidence type="ECO:0000256" key="7">
    <source>
        <dbReference type="RuleBase" id="RU003718"/>
    </source>
</evidence>
<keyword evidence="2 7" id="KW-0328">Glycosyltransferase</keyword>
<dbReference type="STRING" id="7998.ENSIPUP00000002791"/>
<comment type="similarity">
    <text evidence="1 7">Belongs to the UDP-glycosyltransferase family.</text>
</comment>
<keyword evidence="5 8" id="KW-1133">Transmembrane helix</keyword>
<evidence type="ECO:0000256" key="5">
    <source>
        <dbReference type="ARBA" id="ARBA00022989"/>
    </source>
</evidence>
<feature type="chain" id="PRO_5011834983" description="UDP-glucuronosyltransferase" evidence="8">
    <location>
        <begin position="29"/>
        <end position="535"/>
    </location>
</feature>
<evidence type="ECO:0000313" key="10">
    <source>
        <dbReference type="RefSeq" id="XP_017307229.1"/>
    </source>
</evidence>
<dbReference type="InterPro" id="IPR035595">
    <property type="entry name" value="UDP_glycos_trans_CS"/>
</dbReference>
<organism evidence="9 10">
    <name type="scientific">Ictalurus punctatus</name>
    <name type="common">Channel catfish</name>
    <name type="synonym">Silurus punctatus</name>
    <dbReference type="NCBI Taxonomy" id="7998"/>
    <lineage>
        <taxon>Eukaryota</taxon>
        <taxon>Metazoa</taxon>
        <taxon>Chordata</taxon>
        <taxon>Craniata</taxon>
        <taxon>Vertebrata</taxon>
        <taxon>Euteleostomi</taxon>
        <taxon>Actinopterygii</taxon>
        <taxon>Neopterygii</taxon>
        <taxon>Teleostei</taxon>
        <taxon>Ostariophysi</taxon>
        <taxon>Siluriformes</taxon>
        <taxon>Ictaluridae</taxon>
        <taxon>Ictalurus</taxon>
    </lineage>
</organism>
<keyword evidence="4 8" id="KW-0812">Transmembrane</keyword>
<comment type="catalytic activity">
    <reaction evidence="8">
        <text>glucuronate acceptor + UDP-alpha-D-glucuronate = acceptor beta-D-glucuronoside + UDP + H(+)</text>
        <dbReference type="Rhea" id="RHEA:21032"/>
        <dbReference type="ChEBI" id="CHEBI:15378"/>
        <dbReference type="ChEBI" id="CHEBI:58052"/>
        <dbReference type="ChEBI" id="CHEBI:58223"/>
        <dbReference type="ChEBI" id="CHEBI:132367"/>
        <dbReference type="ChEBI" id="CHEBI:132368"/>
        <dbReference type="EC" id="2.4.1.17"/>
    </reaction>
</comment>
<reference evidence="10" key="2">
    <citation type="submission" date="2025-08" db="UniProtKB">
        <authorList>
            <consortium name="RefSeq"/>
        </authorList>
    </citation>
    <scope>IDENTIFICATION</scope>
    <source>
        <tissue evidence="10">Blood</tissue>
    </source>
</reference>
<keyword evidence="6 8" id="KW-0472">Membrane</keyword>
<keyword evidence="8" id="KW-0732">Signal</keyword>
<dbReference type="Pfam" id="PF00201">
    <property type="entry name" value="UDPGT"/>
    <property type="match status" value="1"/>
</dbReference>
<comment type="subcellular location">
    <subcellularLocation>
        <location evidence="8">Membrane</location>
        <topology evidence="8">Single-pass membrane protein</topology>
    </subcellularLocation>
</comment>
<dbReference type="Gene3D" id="3.40.50.2000">
    <property type="entry name" value="Glycogen Phosphorylase B"/>
    <property type="match status" value="2"/>
</dbReference>
<protein>
    <recommendedName>
        <fullName evidence="8">UDP-glucuronosyltransferase</fullName>
        <ecNumber evidence="8">2.4.1.17</ecNumber>
    </recommendedName>
</protein>
<dbReference type="GO" id="GO:0015020">
    <property type="term" value="F:glucuronosyltransferase activity"/>
    <property type="evidence" value="ECO:0007669"/>
    <property type="project" value="UniProtKB-EC"/>
</dbReference>
<dbReference type="KEGG" id="ipu:108255642"/>
<dbReference type="Proteomes" id="UP000221080">
    <property type="component" value="Chromosome 22"/>
</dbReference>
<dbReference type="InterPro" id="IPR002213">
    <property type="entry name" value="UDP_glucos_trans"/>
</dbReference>
<evidence type="ECO:0000256" key="1">
    <source>
        <dbReference type="ARBA" id="ARBA00009995"/>
    </source>
</evidence>
<dbReference type="PANTHER" id="PTHR48043:SF140">
    <property type="entry name" value="UDP-GLUCURONOSYLTRANSFERASE 2A1"/>
    <property type="match status" value="1"/>
</dbReference>
<dbReference type="OrthoDB" id="5835829at2759"/>
<accession>A0A2D0PMJ1</accession>
<dbReference type="GO" id="GO:0016020">
    <property type="term" value="C:membrane"/>
    <property type="evidence" value="ECO:0007669"/>
    <property type="project" value="UniProtKB-SubCell"/>
</dbReference>
<reference evidence="9" key="1">
    <citation type="journal article" date="2016" name="Nat. Commun.">
        <title>The channel catfish genome sequence provides insights into the evolution of scale formation in teleosts.</title>
        <authorList>
            <person name="Liu Z."/>
            <person name="Liu S."/>
            <person name="Yao J."/>
            <person name="Bao L."/>
            <person name="Zhang J."/>
            <person name="Li Y."/>
            <person name="Jiang C."/>
            <person name="Sun L."/>
            <person name="Wang R."/>
            <person name="Zhang Y."/>
            <person name="Zhou T."/>
            <person name="Zeng Q."/>
            <person name="Fu Q."/>
            <person name="Gao S."/>
            <person name="Li N."/>
            <person name="Koren S."/>
            <person name="Jiang Y."/>
            <person name="Zimin A."/>
            <person name="Xu P."/>
            <person name="Phillippy A.M."/>
            <person name="Geng X."/>
            <person name="Song L."/>
            <person name="Sun F."/>
            <person name="Li C."/>
            <person name="Wang X."/>
            <person name="Chen A."/>
            <person name="Jin Y."/>
            <person name="Yuan Z."/>
            <person name="Yang Y."/>
            <person name="Tan S."/>
            <person name="Peatman E."/>
            <person name="Lu J."/>
            <person name="Qin Z."/>
            <person name="Dunham R."/>
            <person name="Li Z."/>
            <person name="Sonstegard T."/>
            <person name="Feng J."/>
            <person name="Danzmann R.G."/>
            <person name="Schroeder S."/>
            <person name="Scheffler B."/>
            <person name="Duke M.V."/>
            <person name="Ballard L."/>
            <person name="Kucuktas H."/>
            <person name="Kaltenboeck L."/>
            <person name="Liu H."/>
            <person name="Armbruster J."/>
            <person name="Xie Y."/>
            <person name="Kirby M.L."/>
            <person name="Tian Y."/>
            <person name="Flanagan M.E."/>
            <person name="Mu W."/>
            <person name="Waldbieser G.C."/>
        </authorList>
    </citation>
    <scope>NUCLEOTIDE SEQUENCE [LARGE SCALE GENOMIC DNA]</scope>
    <source>
        <strain evidence="9">SDA103</strain>
    </source>
</reference>
<dbReference type="InterPro" id="IPR050271">
    <property type="entry name" value="UDP-glycosyltransferase"/>
</dbReference>
<dbReference type="GeneID" id="108255642"/>
<keyword evidence="3 7" id="KW-0808">Transferase</keyword>
<feature type="transmembrane region" description="Helical" evidence="8">
    <location>
        <begin position="490"/>
        <end position="513"/>
    </location>
</feature>
<evidence type="ECO:0000256" key="2">
    <source>
        <dbReference type="ARBA" id="ARBA00022676"/>
    </source>
</evidence>
<evidence type="ECO:0000256" key="3">
    <source>
        <dbReference type="ARBA" id="ARBA00022679"/>
    </source>
</evidence>
<dbReference type="FunFam" id="3.40.50.2000:FF:000001">
    <property type="entry name" value="UDP-glucuronosyltransferase"/>
    <property type="match status" value="1"/>
</dbReference>
<dbReference type="SUPFAM" id="SSF53756">
    <property type="entry name" value="UDP-Glycosyltransferase/glycogen phosphorylase"/>
    <property type="match status" value="1"/>
</dbReference>
<dbReference type="AlphaFoldDB" id="A0A2D0PMJ1"/>
<sequence>MEMRMEMRMEMKVFPVLMLCAFLAGVHGGNVLVWPCDGSHFLNMIPVLDALMDRGHRVSVLVPSVALHRDVRQAAHFDLLSFNVSVSDSELQLFLEEYLRFLIYDRARAGLLQKYVEFYRLASRRQDLVLSYCEGTLRNPPLMDKLRRMRFDAVLADPVYPCSDLMAHTLGVPFVYTFRFSIAHTVERLCGASVTPLAYVPGSTCNFTDRMSFTQRVRNVLFYWSQDVMALSLWRKYDQYYSQYLGKPTSYCEMMGRADIWLIRAYWDFEFPRPLLPNFIYVGGLHCTPAKPLPEGMEEFVQSSGDDGVVVFALGTLITNLTMEKSNMIASALGQIPQKVVWSYRGEKPHTLAPNTRIYRWIPQNDLLGHPKTRAFVTHGGSNSVYQAIYHGVPMVGIPLFADQPDNMVRMQARGVAIVLDINKMQTQDLVDTLKAIIYQSKYKANARRLSQTHHERPIKPLDEAVFWIEYVMKNKGAKHLRVAAHQLSWYQYYLLDVLSFFLLALALILYIFMKTSRVGLWIIKSTRNHKRKLE</sequence>
<keyword evidence="9" id="KW-1185">Reference proteome</keyword>
<gene>
    <name evidence="10" type="primary">LOC108255642</name>
</gene>
<dbReference type="PANTHER" id="PTHR48043">
    <property type="entry name" value="EG:EG0003.4 PROTEIN-RELATED"/>
    <property type="match status" value="1"/>
</dbReference>
<dbReference type="PROSITE" id="PS00375">
    <property type="entry name" value="UDPGT"/>
    <property type="match status" value="1"/>
</dbReference>
<proteinExistence type="inferred from homology"/>
<dbReference type="CDD" id="cd03784">
    <property type="entry name" value="GT1_Gtf-like"/>
    <property type="match status" value="1"/>
</dbReference>
<evidence type="ECO:0000256" key="6">
    <source>
        <dbReference type="ARBA" id="ARBA00023136"/>
    </source>
</evidence>
<evidence type="ECO:0000313" key="9">
    <source>
        <dbReference type="Proteomes" id="UP000221080"/>
    </source>
</evidence>